<accession>A0AAQ3MS67</accession>
<protein>
    <submittedName>
        <fullName evidence="2">Uncharacterized protein</fullName>
    </submittedName>
</protein>
<gene>
    <name evidence="2" type="ORF">V8G54_028005</name>
</gene>
<feature type="non-terminal residue" evidence="2">
    <location>
        <position position="1"/>
    </location>
</feature>
<dbReference type="Proteomes" id="UP001374535">
    <property type="component" value="Chromosome 9"/>
</dbReference>
<organism evidence="2 3">
    <name type="scientific">Vigna mungo</name>
    <name type="common">Black gram</name>
    <name type="synonym">Phaseolus mungo</name>
    <dbReference type="NCBI Taxonomy" id="3915"/>
    <lineage>
        <taxon>Eukaryota</taxon>
        <taxon>Viridiplantae</taxon>
        <taxon>Streptophyta</taxon>
        <taxon>Embryophyta</taxon>
        <taxon>Tracheophyta</taxon>
        <taxon>Spermatophyta</taxon>
        <taxon>Magnoliopsida</taxon>
        <taxon>eudicotyledons</taxon>
        <taxon>Gunneridae</taxon>
        <taxon>Pentapetalae</taxon>
        <taxon>rosids</taxon>
        <taxon>fabids</taxon>
        <taxon>Fabales</taxon>
        <taxon>Fabaceae</taxon>
        <taxon>Papilionoideae</taxon>
        <taxon>50 kb inversion clade</taxon>
        <taxon>NPAAA clade</taxon>
        <taxon>indigoferoid/millettioid clade</taxon>
        <taxon>Phaseoleae</taxon>
        <taxon>Vigna</taxon>
    </lineage>
</organism>
<keyword evidence="1" id="KW-0812">Transmembrane</keyword>
<reference evidence="2 3" key="1">
    <citation type="journal article" date="2023" name="Life. Sci Alliance">
        <title>Evolutionary insights into 3D genome organization and epigenetic landscape of Vigna mungo.</title>
        <authorList>
            <person name="Junaid A."/>
            <person name="Singh B."/>
            <person name="Bhatia S."/>
        </authorList>
    </citation>
    <scope>NUCLEOTIDE SEQUENCE [LARGE SCALE GENOMIC DNA]</scope>
    <source>
        <strain evidence="2">Urdbean</strain>
    </source>
</reference>
<keyword evidence="3" id="KW-1185">Reference proteome</keyword>
<dbReference type="EMBL" id="CP144692">
    <property type="protein sequence ID" value="WVY95854.1"/>
    <property type="molecule type" value="Genomic_DNA"/>
</dbReference>
<dbReference type="AlphaFoldDB" id="A0AAQ3MS67"/>
<evidence type="ECO:0000313" key="2">
    <source>
        <dbReference type="EMBL" id="WVY95854.1"/>
    </source>
</evidence>
<keyword evidence="1" id="KW-1133">Transmembrane helix</keyword>
<sequence>MSGPRTSKVGRPLEDSKKTLSPFSLRFNERNSFFKCFAKDRSDIPFMSTACPLSIICKSCFKSLPTLGNSLIISVTTVSGRTLGCSSSSSEELEESSESWSLFLFFLSLSLLFLLRSSFSPLFLRRSFSRRRRRRREEWSESDDDEEDEEVDESCRRRCFFLLSPIFGILSPADDAAPNTQTSIFFFLISL</sequence>
<evidence type="ECO:0000256" key="1">
    <source>
        <dbReference type="SAM" id="Phobius"/>
    </source>
</evidence>
<proteinExistence type="predicted"/>
<evidence type="ECO:0000313" key="3">
    <source>
        <dbReference type="Proteomes" id="UP001374535"/>
    </source>
</evidence>
<name>A0AAQ3MS67_VIGMU</name>
<keyword evidence="1" id="KW-0472">Membrane</keyword>
<feature type="transmembrane region" description="Helical" evidence="1">
    <location>
        <begin position="100"/>
        <end position="124"/>
    </location>
</feature>